<protein>
    <submittedName>
        <fullName evidence="2">Uncharacterized protein</fullName>
    </submittedName>
</protein>
<dbReference type="EMBL" id="QGNW01000034">
    <property type="protein sequence ID" value="RVX10634.1"/>
    <property type="molecule type" value="Genomic_DNA"/>
</dbReference>
<gene>
    <name evidence="2" type="ORF">CK203_016943</name>
</gene>
<name>A0A438JNX7_VITVI</name>
<dbReference type="OrthoDB" id="442460at2759"/>
<dbReference type="Proteomes" id="UP000288805">
    <property type="component" value="Unassembled WGS sequence"/>
</dbReference>
<organism evidence="2 3">
    <name type="scientific">Vitis vinifera</name>
    <name type="common">Grape</name>
    <dbReference type="NCBI Taxonomy" id="29760"/>
    <lineage>
        <taxon>Eukaryota</taxon>
        <taxon>Viridiplantae</taxon>
        <taxon>Streptophyta</taxon>
        <taxon>Embryophyta</taxon>
        <taxon>Tracheophyta</taxon>
        <taxon>Spermatophyta</taxon>
        <taxon>Magnoliopsida</taxon>
        <taxon>eudicotyledons</taxon>
        <taxon>Gunneridae</taxon>
        <taxon>Pentapetalae</taxon>
        <taxon>rosids</taxon>
        <taxon>Vitales</taxon>
        <taxon>Vitaceae</taxon>
        <taxon>Viteae</taxon>
        <taxon>Vitis</taxon>
    </lineage>
</organism>
<sequence length="191" mass="22222">MEEEEKKEKRPLDLNWETLLPSQDDEPPLVLVVEQESPTIEEPQQQQQTQRDDVEYKTDHELNELITRQSSYLESLAPKLPDKGAKLRVNLQRLMDERERRKLCRVEKDADICEKPTQSHNSSFCGEVPITLSAYFLRLRLSALGNRTCDHRKGFNAFKKLLRLTLQGYRINMGQSKLMPHTVQAYSLNGL</sequence>
<dbReference type="AlphaFoldDB" id="A0A438JNX7"/>
<evidence type="ECO:0000313" key="3">
    <source>
        <dbReference type="Proteomes" id="UP000288805"/>
    </source>
</evidence>
<evidence type="ECO:0000313" key="2">
    <source>
        <dbReference type="EMBL" id="RVX10634.1"/>
    </source>
</evidence>
<feature type="compositionally biased region" description="Basic and acidic residues" evidence="1">
    <location>
        <begin position="1"/>
        <end position="12"/>
    </location>
</feature>
<comment type="caution">
    <text evidence="2">The sequence shown here is derived from an EMBL/GenBank/DDBJ whole genome shotgun (WGS) entry which is preliminary data.</text>
</comment>
<reference evidence="2 3" key="1">
    <citation type="journal article" date="2018" name="PLoS Genet.">
        <title>Population sequencing reveals clonal diversity and ancestral inbreeding in the grapevine cultivar Chardonnay.</title>
        <authorList>
            <person name="Roach M.J."/>
            <person name="Johnson D.L."/>
            <person name="Bohlmann J."/>
            <person name="van Vuuren H.J."/>
            <person name="Jones S.J."/>
            <person name="Pretorius I.S."/>
            <person name="Schmidt S.A."/>
            <person name="Borneman A.R."/>
        </authorList>
    </citation>
    <scope>NUCLEOTIDE SEQUENCE [LARGE SCALE GENOMIC DNA]</scope>
    <source>
        <strain evidence="3">cv. Chardonnay</strain>
        <tissue evidence="2">Leaf</tissue>
    </source>
</reference>
<proteinExistence type="predicted"/>
<evidence type="ECO:0000256" key="1">
    <source>
        <dbReference type="SAM" id="MobiDB-lite"/>
    </source>
</evidence>
<feature type="region of interest" description="Disordered" evidence="1">
    <location>
        <begin position="1"/>
        <end position="27"/>
    </location>
</feature>
<accession>A0A438JNX7</accession>